<proteinExistence type="predicted"/>
<dbReference type="Pfam" id="PF23899">
    <property type="entry name" value="SU10_portal"/>
    <property type="match status" value="1"/>
</dbReference>
<keyword evidence="2" id="KW-1185">Reference proteome</keyword>
<name>A0A0R3KGY2_9BRAD</name>
<comment type="caution">
    <text evidence="1">The sequence shown here is derived from an EMBL/GenBank/DDBJ whole genome shotgun (WGS) entry which is preliminary data.</text>
</comment>
<protein>
    <submittedName>
        <fullName evidence="1">Uncharacterized protein</fullName>
    </submittedName>
</protein>
<sequence>RGARNIKDCNYCFHEIVTKTQSQLIDEGFDEDQVMGLEDYTGNTEVETLSRDTVGEHFNTVSASSNKAARLVKVTEHYIRLDYEGNGR</sequence>
<gene>
    <name evidence="1" type="ORF">CQ12_38215</name>
</gene>
<organism evidence="1 2">
    <name type="scientific">Bradyrhizobium jicamae</name>
    <dbReference type="NCBI Taxonomy" id="280332"/>
    <lineage>
        <taxon>Bacteria</taxon>
        <taxon>Pseudomonadati</taxon>
        <taxon>Pseudomonadota</taxon>
        <taxon>Alphaproteobacteria</taxon>
        <taxon>Hyphomicrobiales</taxon>
        <taxon>Nitrobacteraceae</taxon>
        <taxon>Bradyrhizobium</taxon>
    </lineage>
</organism>
<dbReference type="RefSeq" id="WP_057840182.1">
    <property type="nucleotide sequence ID" value="NZ_LLXZ01000214.1"/>
</dbReference>
<dbReference type="STRING" id="280332.CQ12_38215"/>
<evidence type="ECO:0000313" key="2">
    <source>
        <dbReference type="Proteomes" id="UP000050863"/>
    </source>
</evidence>
<evidence type="ECO:0000313" key="1">
    <source>
        <dbReference type="EMBL" id="KRQ94968.1"/>
    </source>
</evidence>
<dbReference type="EMBL" id="LLXZ01000214">
    <property type="protein sequence ID" value="KRQ94968.1"/>
    <property type="molecule type" value="Genomic_DNA"/>
</dbReference>
<reference evidence="1 2" key="1">
    <citation type="submission" date="2014-03" db="EMBL/GenBank/DDBJ databases">
        <title>Bradyrhizobium valentinum sp. nov., isolated from effective nodules of Lupinus mariae-josephae, a lupine endemic of basic-lime soils in Eastern Spain.</title>
        <authorList>
            <person name="Duran D."/>
            <person name="Rey L."/>
            <person name="Navarro A."/>
            <person name="Busquets A."/>
            <person name="Imperial J."/>
            <person name="Ruiz-Argueso T."/>
        </authorList>
    </citation>
    <scope>NUCLEOTIDE SEQUENCE [LARGE SCALE GENOMIC DNA]</scope>
    <source>
        <strain evidence="1 2">PAC68</strain>
    </source>
</reference>
<feature type="non-terminal residue" evidence="1">
    <location>
        <position position="88"/>
    </location>
</feature>
<feature type="non-terminal residue" evidence="1">
    <location>
        <position position="1"/>
    </location>
</feature>
<dbReference type="Proteomes" id="UP000050863">
    <property type="component" value="Unassembled WGS sequence"/>
</dbReference>
<dbReference type="InterPro" id="IPR056909">
    <property type="entry name" value="SU10_portal"/>
</dbReference>
<accession>A0A0R3KGY2</accession>
<dbReference type="AlphaFoldDB" id="A0A0R3KGY2"/>